<protein>
    <recommendedName>
        <fullName evidence="1">PB1-like domain-containing protein</fullName>
    </recommendedName>
</protein>
<dbReference type="Pfam" id="PF26130">
    <property type="entry name" value="PB1-like"/>
    <property type="match status" value="1"/>
</dbReference>
<sequence length="182" mass="20593">MDNLNYHGYILEIHHGDSFKEEGGEHLYSGGEIMHWDMDPDKVSVTHMVKELKNMGYKDLITKESEETGSSGSESDFAYGDVAADLSEEDDSELEDIKSQVQIAKKKRAEKLKSLRLQKDLETIIREARQDKRDNKGKEKEGSIIAVDAGDEGYITDFHLLMRLAALNLVNQVQNLGMMKTE</sequence>
<comment type="caution">
    <text evidence="2">The sequence shown here is derived from an EMBL/GenBank/DDBJ whole genome shotgun (WGS) entry which is preliminary data.</text>
</comment>
<reference evidence="2 3" key="1">
    <citation type="submission" date="2017-11" db="EMBL/GenBank/DDBJ databases">
        <title>De-novo sequencing of pomegranate (Punica granatum L.) genome.</title>
        <authorList>
            <person name="Akparov Z."/>
            <person name="Amiraslanov A."/>
            <person name="Hajiyeva S."/>
            <person name="Abbasov M."/>
            <person name="Kaur K."/>
            <person name="Hamwieh A."/>
            <person name="Solovyev V."/>
            <person name="Salamov A."/>
            <person name="Braich B."/>
            <person name="Kosarev P."/>
            <person name="Mahmoud A."/>
            <person name="Hajiyev E."/>
            <person name="Babayeva S."/>
            <person name="Izzatullayeva V."/>
            <person name="Mammadov A."/>
            <person name="Mammadov A."/>
            <person name="Sharifova S."/>
            <person name="Ojaghi J."/>
            <person name="Eynullazada K."/>
            <person name="Bayramov B."/>
            <person name="Abdulazimova A."/>
            <person name="Shahmuradov I."/>
        </authorList>
    </citation>
    <scope>NUCLEOTIDE SEQUENCE [LARGE SCALE GENOMIC DNA]</scope>
    <source>
        <strain evidence="3">cv. AG2017</strain>
        <tissue evidence="2">Leaf</tissue>
    </source>
</reference>
<evidence type="ECO:0000313" key="3">
    <source>
        <dbReference type="Proteomes" id="UP000233551"/>
    </source>
</evidence>
<evidence type="ECO:0000259" key="1">
    <source>
        <dbReference type="Pfam" id="PF26130"/>
    </source>
</evidence>
<dbReference type="EMBL" id="PGOL01001069">
    <property type="protein sequence ID" value="PKI61190.1"/>
    <property type="molecule type" value="Genomic_DNA"/>
</dbReference>
<proteinExistence type="predicted"/>
<keyword evidence="3" id="KW-1185">Reference proteome</keyword>
<dbReference type="Proteomes" id="UP000233551">
    <property type="component" value="Unassembled WGS sequence"/>
</dbReference>
<evidence type="ECO:0000313" key="2">
    <source>
        <dbReference type="EMBL" id="PKI61190.1"/>
    </source>
</evidence>
<feature type="domain" description="PB1-like" evidence="1">
    <location>
        <begin position="11"/>
        <end position="59"/>
    </location>
</feature>
<name>A0A2I0JZC2_PUNGR</name>
<dbReference type="AlphaFoldDB" id="A0A2I0JZC2"/>
<gene>
    <name evidence="2" type="ORF">CRG98_018421</name>
</gene>
<accession>A0A2I0JZC2</accession>
<organism evidence="2 3">
    <name type="scientific">Punica granatum</name>
    <name type="common">Pomegranate</name>
    <dbReference type="NCBI Taxonomy" id="22663"/>
    <lineage>
        <taxon>Eukaryota</taxon>
        <taxon>Viridiplantae</taxon>
        <taxon>Streptophyta</taxon>
        <taxon>Embryophyta</taxon>
        <taxon>Tracheophyta</taxon>
        <taxon>Spermatophyta</taxon>
        <taxon>Magnoliopsida</taxon>
        <taxon>eudicotyledons</taxon>
        <taxon>Gunneridae</taxon>
        <taxon>Pentapetalae</taxon>
        <taxon>rosids</taxon>
        <taxon>malvids</taxon>
        <taxon>Myrtales</taxon>
        <taxon>Lythraceae</taxon>
        <taxon>Punica</taxon>
    </lineage>
</organism>
<dbReference type="InterPro" id="IPR058594">
    <property type="entry name" value="PB1-like_dom_pln"/>
</dbReference>